<dbReference type="Pfam" id="PF00188">
    <property type="entry name" value="CAP"/>
    <property type="match status" value="1"/>
</dbReference>
<dbReference type="SUPFAM" id="SSF55797">
    <property type="entry name" value="PR-1-like"/>
    <property type="match status" value="1"/>
</dbReference>
<dbReference type="CDD" id="cd05379">
    <property type="entry name" value="CAP_bacterial"/>
    <property type="match status" value="1"/>
</dbReference>
<accession>A0A819J806</accession>
<comment type="caution">
    <text evidence="2">The sequence shown here is derived from an EMBL/GenBank/DDBJ whole genome shotgun (WGS) entry which is preliminary data.</text>
</comment>
<dbReference type="SMART" id="SM00198">
    <property type="entry name" value="SCP"/>
    <property type="match status" value="1"/>
</dbReference>
<evidence type="ECO:0000313" key="3">
    <source>
        <dbReference type="Proteomes" id="UP000663868"/>
    </source>
</evidence>
<sequence>MLSILSLESNQIGDEGTLTTLNLGYNPIGDDGKQYLEKILQCLLEIVNLCNNYRQLHNSPPLSYHSRLHRAAQSHANYMARTKHMAHEENIDGQKNIGERAHKARYSWTIIGENVAAGQTTGSSVMDSWMHSKGHRDNILNGKFRNIGLGIAQDANGVTYWCMVLGNWSGS</sequence>
<dbReference type="AlphaFoldDB" id="A0A819J806"/>
<dbReference type="InterPro" id="IPR001611">
    <property type="entry name" value="Leu-rich_rpt"/>
</dbReference>
<dbReference type="Gene3D" id="3.40.33.10">
    <property type="entry name" value="CAP"/>
    <property type="match status" value="1"/>
</dbReference>
<gene>
    <name evidence="2" type="ORF">KXQ929_LOCUS24375</name>
</gene>
<dbReference type="PANTHER" id="PTHR31157:SF1">
    <property type="entry name" value="SCP DOMAIN-CONTAINING PROTEIN"/>
    <property type="match status" value="1"/>
</dbReference>
<organism evidence="2 3">
    <name type="scientific">Adineta steineri</name>
    <dbReference type="NCBI Taxonomy" id="433720"/>
    <lineage>
        <taxon>Eukaryota</taxon>
        <taxon>Metazoa</taxon>
        <taxon>Spiralia</taxon>
        <taxon>Gnathifera</taxon>
        <taxon>Rotifera</taxon>
        <taxon>Eurotatoria</taxon>
        <taxon>Bdelloidea</taxon>
        <taxon>Adinetida</taxon>
        <taxon>Adinetidae</taxon>
        <taxon>Adineta</taxon>
    </lineage>
</organism>
<dbReference type="Proteomes" id="UP000663868">
    <property type="component" value="Unassembled WGS sequence"/>
</dbReference>
<dbReference type="InterPro" id="IPR035940">
    <property type="entry name" value="CAP_sf"/>
</dbReference>
<dbReference type="EMBL" id="CAJOBB010002017">
    <property type="protein sequence ID" value="CAF3929424.1"/>
    <property type="molecule type" value="Genomic_DNA"/>
</dbReference>
<feature type="domain" description="SCP" evidence="1">
    <location>
        <begin position="41"/>
        <end position="170"/>
    </location>
</feature>
<dbReference type="Pfam" id="PF13516">
    <property type="entry name" value="LRR_6"/>
    <property type="match status" value="2"/>
</dbReference>
<dbReference type="InterPro" id="IPR014044">
    <property type="entry name" value="CAP_dom"/>
</dbReference>
<evidence type="ECO:0000313" key="2">
    <source>
        <dbReference type="EMBL" id="CAF3929424.1"/>
    </source>
</evidence>
<dbReference type="SUPFAM" id="SSF52047">
    <property type="entry name" value="RNI-like"/>
    <property type="match status" value="1"/>
</dbReference>
<protein>
    <recommendedName>
        <fullName evidence="1">SCP domain-containing protein</fullName>
    </recommendedName>
</protein>
<proteinExistence type="predicted"/>
<reference evidence="2" key="1">
    <citation type="submission" date="2021-02" db="EMBL/GenBank/DDBJ databases">
        <authorList>
            <person name="Nowell W R."/>
        </authorList>
    </citation>
    <scope>NUCLEOTIDE SEQUENCE</scope>
</reference>
<dbReference type="PANTHER" id="PTHR31157">
    <property type="entry name" value="SCP DOMAIN-CONTAINING PROTEIN"/>
    <property type="match status" value="1"/>
</dbReference>
<name>A0A819J806_9BILA</name>
<evidence type="ECO:0000259" key="1">
    <source>
        <dbReference type="SMART" id="SM00198"/>
    </source>
</evidence>